<gene>
    <name evidence="1" type="ORF">Nepgr_010126</name>
</gene>
<reference evidence="1" key="1">
    <citation type="submission" date="2023-05" db="EMBL/GenBank/DDBJ databases">
        <title>Nepenthes gracilis genome sequencing.</title>
        <authorList>
            <person name="Fukushima K."/>
        </authorList>
    </citation>
    <scope>NUCLEOTIDE SEQUENCE</scope>
    <source>
        <strain evidence="1">SING2019-196</strain>
    </source>
</reference>
<accession>A0AAD3SCG9</accession>
<evidence type="ECO:0000313" key="2">
    <source>
        <dbReference type="Proteomes" id="UP001279734"/>
    </source>
</evidence>
<comment type="caution">
    <text evidence="1">The sequence shown here is derived from an EMBL/GenBank/DDBJ whole genome shotgun (WGS) entry which is preliminary data.</text>
</comment>
<name>A0AAD3SCG9_NEPGR</name>
<protein>
    <submittedName>
        <fullName evidence="1">Uncharacterized protein</fullName>
    </submittedName>
</protein>
<sequence>MVVNGSAKSLSTWRSLLRAEEVIRKGAKWSLGDSEIIKFWTDLWWRWDRIESYLGREERRALKGTQFICCLEQEDQLAGNSNSRKYKVSSAYELLQPQIQPGYISLGGLSRSSSFPRK</sequence>
<evidence type="ECO:0000313" key="1">
    <source>
        <dbReference type="EMBL" id="GMH08286.1"/>
    </source>
</evidence>
<dbReference type="AlphaFoldDB" id="A0AAD3SCG9"/>
<organism evidence="1 2">
    <name type="scientific">Nepenthes gracilis</name>
    <name type="common">Slender pitcher plant</name>
    <dbReference type="NCBI Taxonomy" id="150966"/>
    <lineage>
        <taxon>Eukaryota</taxon>
        <taxon>Viridiplantae</taxon>
        <taxon>Streptophyta</taxon>
        <taxon>Embryophyta</taxon>
        <taxon>Tracheophyta</taxon>
        <taxon>Spermatophyta</taxon>
        <taxon>Magnoliopsida</taxon>
        <taxon>eudicotyledons</taxon>
        <taxon>Gunneridae</taxon>
        <taxon>Pentapetalae</taxon>
        <taxon>Caryophyllales</taxon>
        <taxon>Nepenthaceae</taxon>
        <taxon>Nepenthes</taxon>
    </lineage>
</organism>
<dbReference type="EMBL" id="BSYO01000008">
    <property type="protein sequence ID" value="GMH08286.1"/>
    <property type="molecule type" value="Genomic_DNA"/>
</dbReference>
<dbReference type="Proteomes" id="UP001279734">
    <property type="component" value="Unassembled WGS sequence"/>
</dbReference>
<proteinExistence type="predicted"/>
<keyword evidence="2" id="KW-1185">Reference proteome</keyword>